<dbReference type="AlphaFoldDB" id="A0A7S0H0T4"/>
<dbReference type="GO" id="GO:0015996">
    <property type="term" value="P:chlorophyll catabolic process"/>
    <property type="evidence" value="ECO:0007669"/>
    <property type="project" value="TreeGrafter"/>
</dbReference>
<dbReference type="InterPro" id="IPR052625">
    <property type="entry name" value="Chl_b_Red"/>
</dbReference>
<organism evidence="1">
    <name type="scientific">Amorphochlora amoebiformis</name>
    <dbReference type="NCBI Taxonomy" id="1561963"/>
    <lineage>
        <taxon>Eukaryota</taxon>
        <taxon>Sar</taxon>
        <taxon>Rhizaria</taxon>
        <taxon>Cercozoa</taxon>
        <taxon>Chlorarachniophyceae</taxon>
        <taxon>Amorphochlora</taxon>
    </lineage>
</organism>
<dbReference type="PRINTS" id="PR00081">
    <property type="entry name" value="GDHRDH"/>
</dbReference>
<dbReference type="InterPro" id="IPR036291">
    <property type="entry name" value="NAD(P)-bd_dom_sf"/>
</dbReference>
<dbReference type="InterPro" id="IPR002347">
    <property type="entry name" value="SDR_fam"/>
</dbReference>
<dbReference type="PANTHER" id="PTHR24314">
    <property type="entry name" value="NON-SPECIFIC LIPID TRANSFER PROTEIN-RELATED"/>
    <property type="match status" value="1"/>
</dbReference>
<accession>A0A7S0H0T4</accession>
<protein>
    <submittedName>
        <fullName evidence="1">Uncharacterized protein</fullName>
    </submittedName>
</protein>
<reference evidence="1" key="1">
    <citation type="submission" date="2021-01" db="EMBL/GenBank/DDBJ databases">
        <authorList>
            <person name="Corre E."/>
            <person name="Pelletier E."/>
            <person name="Niang G."/>
            <person name="Scheremetjew M."/>
            <person name="Finn R."/>
            <person name="Kale V."/>
            <person name="Holt S."/>
            <person name="Cochrane G."/>
            <person name="Meng A."/>
            <person name="Brown T."/>
            <person name="Cohen L."/>
        </authorList>
    </citation>
    <scope>NUCLEOTIDE SEQUENCE</scope>
    <source>
        <strain evidence="1">CCMP2058</strain>
    </source>
</reference>
<dbReference type="GO" id="GO:0010304">
    <property type="term" value="P:PSII associated light-harvesting complex II catabolic process"/>
    <property type="evidence" value="ECO:0007669"/>
    <property type="project" value="TreeGrafter"/>
</dbReference>
<gene>
    <name evidence="1" type="ORF">LAMO00422_LOCUS12350</name>
</gene>
<sequence length="411" mass="44376">MPRFMKFSRSLLQAPATRRSACTMFTRRRKAVSNLLCCALPLVVLVVLSYLPRTGPSRVSTPARTRTSSAIIRSLPHRRSRLRVYADSSSMENKRPLRVVITGGTKGLGRAMAGEFLENGDCVLIASRNENRVNRAVADLSAKGTGQVAGVRCDITDAASLEALASEADKLWGGADMWICNAASNGYLFEDLVDTPTDILNEVATTNVLGTLQSCRQAIKSMTPKDLPGYIVLMEGAGTGGEVTAKYAAYGFSKAGVKQLASSLSTELSDTKLRVVTINPGLVDTELLRSGDDAFGSVGRFIVNLFVSSPEAVAEEVVPQLRNVMMDRQDDEEAAKSGWIIERISRVSNQIESLSPITISVLTPKNAIKKLTKLPSLIPEAVRKASQQLNQKLPEAVPVKADAKAEDKIHS</sequence>
<dbReference type="CDD" id="cd05233">
    <property type="entry name" value="SDR_c"/>
    <property type="match status" value="1"/>
</dbReference>
<dbReference type="Pfam" id="PF00106">
    <property type="entry name" value="adh_short"/>
    <property type="match status" value="1"/>
</dbReference>
<dbReference type="SUPFAM" id="SSF51735">
    <property type="entry name" value="NAD(P)-binding Rossmann-fold domains"/>
    <property type="match status" value="1"/>
</dbReference>
<evidence type="ECO:0000313" key="1">
    <source>
        <dbReference type="EMBL" id="CAD8453410.1"/>
    </source>
</evidence>
<dbReference type="EMBL" id="HBEM01018113">
    <property type="protein sequence ID" value="CAD8453410.1"/>
    <property type="molecule type" value="Transcribed_RNA"/>
</dbReference>
<dbReference type="PANTHER" id="PTHR24314:SF21">
    <property type="entry name" value="CHLOROPHYLL(IDE) B REDUCTASE NYC1, CHLOROPLASTIC-RELATED"/>
    <property type="match status" value="1"/>
</dbReference>
<name>A0A7S0H0T4_9EUKA</name>
<dbReference type="Gene3D" id="3.40.50.720">
    <property type="entry name" value="NAD(P)-binding Rossmann-like Domain"/>
    <property type="match status" value="1"/>
</dbReference>
<proteinExistence type="predicted"/>
<dbReference type="GO" id="GO:0034256">
    <property type="term" value="F:chlorophyll(ide) b reductase activity"/>
    <property type="evidence" value="ECO:0007669"/>
    <property type="project" value="TreeGrafter"/>
</dbReference>